<dbReference type="InterPro" id="IPR025870">
    <property type="entry name" value="Glyoxalase-like_dom"/>
</dbReference>
<sequence>MTPGYIDHITVTAPSLDEGVAYVREALGVAPQAGGAHPRMGTHNRLLRLGADLFLEVIAADPAAAPPSRPRWFQLDDAQYNCRPRLATWVVRVAAIDAAAAACAFAPGAVEPMTRGALSWRITIPPDGRLALDGAAPALIEWDVAAHPAAAMPDLGCSLLGLEVCHPDAGRLRAMLAGLACAGPVRVAQLEAGAQPYLLALIRTPAGVRRLGGPD</sequence>
<keyword evidence="3" id="KW-1185">Reference proteome</keyword>
<dbReference type="EMBL" id="JAQQXR010000001">
    <property type="protein sequence ID" value="MDC8756808.1"/>
    <property type="molecule type" value="Genomic_DNA"/>
</dbReference>
<dbReference type="RefSeq" id="WP_273669450.1">
    <property type="nucleotide sequence ID" value="NZ_JAQQXR010000001.1"/>
</dbReference>
<dbReference type="Proteomes" id="UP001221208">
    <property type="component" value="Unassembled WGS sequence"/>
</dbReference>
<name>A0ABT5JXD4_9BURK</name>
<evidence type="ECO:0000313" key="3">
    <source>
        <dbReference type="Proteomes" id="UP001221208"/>
    </source>
</evidence>
<feature type="domain" description="Glyoxalase-like" evidence="1">
    <location>
        <begin position="6"/>
        <end position="179"/>
    </location>
</feature>
<evidence type="ECO:0000259" key="1">
    <source>
        <dbReference type="Pfam" id="PF13468"/>
    </source>
</evidence>
<comment type="caution">
    <text evidence="2">The sequence shown here is derived from an EMBL/GenBank/DDBJ whole genome shotgun (WGS) entry which is preliminary data.</text>
</comment>
<evidence type="ECO:0000313" key="2">
    <source>
        <dbReference type="EMBL" id="MDC8756808.1"/>
    </source>
</evidence>
<reference evidence="2 3" key="1">
    <citation type="submission" date="2022-10" db="EMBL/GenBank/DDBJ databases">
        <title>Janthinobacterium sp. hw3 Genome sequencing.</title>
        <authorList>
            <person name="Park S."/>
        </authorList>
    </citation>
    <scope>NUCLEOTIDE SEQUENCE [LARGE SCALE GENOMIC DNA]</scope>
    <source>
        <strain evidence="3">hw3</strain>
    </source>
</reference>
<proteinExistence type="predicted"/>
<dbReference type="InterPro" id="IPR029068">
    <property type="entry name" value="Glyas_Bleomycin-R_OHBP_Dase"/>
</dbReference>
<organism evidence="2 3">
    <name type="scientific">Janthinobacterium fluminis</name>
    <dbReference type="NCBI Taxonomy" id="2987524"/>
    <lineage>
        <taxon>Bacteria</taxon>
        <taxon>Pseudomonadati</taxon>
        <taxon>Pseudomonadota</taxon>
        <taxon>Betaproteobacteria</taxon>
        <taxon>Burkholderiales</taxon>
        <taxon>Oxalobacteraceae</taxon>
        <taxon>Janthinobacterium</taxon>
    </lineage>
</organism>
<gene>
    <name evidence="2" type="ORF">OIK44_04310</name>
</gene>
<dbReference type="Gene3D" id="3.10.180.10">
    <property type="entry name" value="2,3-Dihydroxybiphenyl 1,2-Dioxygenase, domain 1"/>
    <property type="match status" value="1"/>
</dbReference>
<accession>A0ABT5JXD4</accession>
<protein>
    <submittedName>
        <fullName evidence="2">VOC family protein</fullName>
    </submittedName>
</protein>
<dbReference type="Pfam" id="PF13468">
    <property type="entry name" value="Glyoxalase_3"/>
    <property type="match status" value="1"/>
</dbReference>
<dbReference type="SUPFAM" id="SSF54593">
    <property type="entry name" value="Glyoxalase/Bleomycin resistance protein/Dihydroxybiphenyl dioxygenase"/>
    <property type="match status" value="1"/>
</dbReference>